<gene>
    <name evidence="10" type="ORF">BQ4739_LOCUS5045</name>
</gene>
<dbReference type="AlphaFoldDB" id="A0A383VG68"/>
<dbReference type="Pfam" id="PF00481">
    <property type="entry name" value="PP2C"/>
    <property type="match status" value="1"/>
</dbReference>
<dbReference type="SUPFAM" id="SSF81606">
    <property type="entry name" value="PP2C-like"/>
    <property type="match status" value="1"/>
</dbReference>
<proteinExistence type="inferred from homology"/>
<evidence type="ECO:0000256" key="4">
    <source>
        <dbReference type="ARBA" id="ARBA00022723"/>
    </source>
</evidence>
<dbReference type="InterPro" id="IPR001932">
    <property type="entry name" value="PPM-type_phosphatase-like_dom"/>
</dbReference>
<keyword evidence="5 9" id="KW-0378">Hydrolase</keyword>
<protein>
    <recommendedName>
        <fullName evidence="3">protein-serine/threonine phosphatase</fullName>
        <ecNumber evidence="3">3.1.3.16</ecNumber>
    </recommendedName>
</protein>
<organism evidence="10 11">
    <name type="scientific">Tetradesmus obliquus</name>
    <name type="common">Green alga</name>
    <name type="synonym">Acutodesmus obliquus</name>
    <dbReference type="NCBI Taxonomy" id="3088"/>
    <lineage>
        <taxon>Eukaryota</taxon>
        <taxon>Viridiplantae</taxon>
        <taxon>Chlorophyta</taxon>
        <taxon>core chlorophytes</taxon>
        <taxon>Chlorophyceae</taxon>
        <taxon>CS clade</taxon>
        <taxon>Sphaeropleales</taxon>
        <taxon>Scenedesmaceae</taxon>
        <taxon>Tetradesmus</taxon>
    </lineage>
</organism>
<dbReference type="Proteomes" id="UP000256970">
    <property type="component" value="Unassembled WGS sequence"/>
</dbReference>
<dbReference type="CDD" id="cd00143">
    <property type="entry name" value="PP2Cc"/>
    <property type="match status" value="1"/>
</dbReference>
<evidence type="ECO:0000256" key="2">
    <source>
        <dbReference type="ARBA" id="ARBA00001946"/>
    </source>
</evidence>
<comment type="cofactor">
    <cofactor evidence="1">
        <name>Mn(2+)</name>
        <dbReference type="ChEBI" id="CHEBI:29035"/>
    </cofactor>
</comment>
<dbReference type="SMART" id="SM00332">
    <property type="entry name" value="PP2Cc"/>
    <property type="match status" value="1"/>
</dbReference>
<evidence type="ECO:0000256" key="3">
    <source>
        <dbReference type="ARBA" id="ARBA00013081"/>
    </source>
</evidence>
<evidence type="ECO:0000256" key="6">
    <source>
        <dbReference type="ARBA" id="ARBA00022842"/>
    </source>
</evidence>
<keyword evidence="8" id="KW-0464">Manganese</keyword>
<evidence type="ECO:0000256" key="7">
    <source>
        <dbReference type="ARBA" id="ARBA00022912"/>
    </source>
</evidence>
<dbReference type="PANTHER" id="PTHR47992">
    <property type="entry name" value="PROTEIN PHOSPHATASE"/>
    <property type="match status" value="1"/>
</dbReference>
<evidence type="ECO:0000256" key="8">
    <source>
        <dbReference type="ARBA" id="ARBA00023211"/>
    </source>
</evidence>
<evidence type="ECO:0000313" key="10">
    <source>
        <dbReference type="EMBL" id="SZX64538.1"/>
    </source>
</evidence>
<keyword evidence="4" id="KW-0479">Metal-binding</keyword>
<name>A0A383VG68_TETOB</name>
<evidence type="ECO:0000256" key="1">
    <source>
        <dbReference type="ARBA" id="ARBA00001936"/>
    </source>
</evidence>
<dbReference type="GO" id="GO:0004722">
    <property type="term" value="F:protein serine/threonine phosphatase activity"/>
    <property type="evidence" value="ECO:0007669"/>
    <property type="project" value="UniProtKB-EC"/>
</dbReference>
<keyword evidence="11" id="KW-1185">Reference proteome</keyword>
<comment type="similarity">
    <text evidence="9">Belongs to the PP2C family.</text>
</comment>
<reference evidence="10 11" key="1">
    <citation type="submission" date="2016-10" db="EMBL/GenBank/DDBJ databases">
        <authorList>
            <person name="Cai Z."/>
        </authorList>
    </citation>
    <scope>NUCLEOTIDE SEQUENCE [LARGE SCALE GENOMIC DNA]</scope>
</reference>
<sequence>MEDEIRLVPDAKAGFTYAAVFDGHGGSTSAEWLQQHLYDDVLPKVSSQLLQPDPNAEPIPGRPGVTRSTKAEKFMVELFQQVDDELIAYLVAKKGMVTGASGATGTVALVHPQRAIFASLGDSLAVLCRAGVAVQLTSQHRVYGFGDHVIEEIERVEAAGGWIIDGRVCNVLAVSRAFGDPEFKGEGLKVLLQEGAEKGSWPKDFAAKHKFAADPVIPLPDVSQVDLQPDVDEFILIATDGLWDCMPAGEACRFARQQFRGGKNAQQVADAIVDIALKRYTTDNVAVVVADLKGSDGWQKKTQKGKGGRLFGGLFGSSK</sequence>
<keyword evidence="7 9" id="KW-0904">Protein phosphatase</keyword>
<dbReference type="PROSITE" id="PS51746">
    <property type="entry name" value="PPM_2"/>
    <property type="match status" value="1"/>
</dbReference>
<dbReference type="InterPro" id="IPR015655">
    <property type="entry name" value="PP2C"/>
</dbReference>
<dbReference type="EC" id="3.1.3.16" evidence="3"/>
<dbReference type="InterPro" id="IPR000222">
    <property type="entry name" value="PP2C_BS"/>
</dbReference>
<dbReference type="OrthoDB" id="10264738at2759"/>
<comment type="cofactor">
    <cofactor evidence="2">
        <name>Mg(2+)</name>
        <dbReference type="ChEBI" id="CHEBI:18420"/>
    </cofactor>
</comment>
<evidence type="ECO:0000256" key="5">
    <source>
        <dbReference type="ARBA" id="ARBA00022801"/>
    </source>
</evidence>
<dbReference type="Gene3D" id="3.60.40.10">
    <property type="entry name" value="PPM-type phosphatase domain"/>
    <property type="match status" value="1"/>
</dbReference>
<evidence type="ECO:0000313" key="11">
    <source>
        <dbReference type="Proteomes" id="UP000256970"/>
    </source>
</evidence>
<dbReference type="EMBL" id="FNXT01000417">
    <property type="protein sequence ID" value="SZX64538.1"/>
    <property type="molecule type" value="Genomic_DNA"/>
</dbReference>
<dbReference type="InterPro" id="IPR036457">
    <property type="entry name" value="PPM-type-like_dom_sf"/>
</dbReference>
<dbReference type="PROSITE" id="PS01032">
    <property type="entry name" value="PPM_1"/>
    <property type="match status" value="1"/>
</dbReference>
<accession>A0A383VG68</accession>
<dbReference type="GO" id="GO:0046872">
    <property type="term" value="F:metal ion binding"/>
    <property type="evidence" value="ECO:0007669"/>
    <property type="project" value="UniProtKB-KW"/>
</dbReference>
<dbReference type="STRING" id="3088.A0A383VG68"/>
<evidence type="ECO:0000256" key="9">
    <source>
        <dbReference type="RuleBase" id="RU003465"/>
    </source>
</evidence>
<keyword evidence="6" id="KW-0460">Magnesium</keyword>